<keyword evidence="6 10" id="KW-0368">Histidine biosynthesis</keyword>
<dbReference type="InterPro" id="IPR010139">
    <property type="entry name" value="Imidazole-glycPsynth_HisH"/>
</dbReference>
<dbReference type="PROSITE" id="PS51273">
    <property type="entry name" value="GATASE_TYPE_1"/>
    <property type="match status" value="1"/>
</dbReference>
<evidence type="ECO:0000256" key="9">
    <source>
        <dbReference type="ARBA" id="ARBA00049534"/>
    </source>
</evidence>
<reference evidence="13" key="1">
    <citation type="submission" date="2020-12" db="EMBL/GenBank/DDBJ databases">
        <authorList>
            <person name="Huq M.A."/>
        </authorList>
    </citation>
    <scope>NUCLEOTIDE SEQUENCE</scope>
    <source>
        <strain evidence="13">MAHUQ-46</strain>
    </source>
</reference>
<keyword evidence="14" id="KW-1185">Reference proteome</keyword>
<evidence type="ECO:0000256" key="7">
    <source>
        <dbReference type="ARBA" id="ARBA00023239"/>
    </source>
</evidence>
<keyword evidence="4 10" id="KW-0378">Hydrolase</keyword>
<evidence type="ECO:0000256" key="8">
    <source>
        <dbReference type="ARBA" id="ARBA00047838"/>
    </source>
</evidence>
<evidence type="ECO:0000256" key="1">
    <source>
        <dbReference type="ARBA" id="ARBA00005091"/>
    </source>
</evidence>
<dbReference type="NCBIfam" id="TIGR01855">
    <property type="entry name" value="IMP_synth_hisH"/>
    <property type="match status" value="1"/>
</dbReference>
<comment type="pathway">
    <text evidence="1 10">Amino-acid biosynthesis; L-histidine biosynthesis; L-histidine from 5-phospho-alpha-D-ribose 1-diphosphate: step 5/9.</text>
</comment>
<dbReference type="Pfam" id="PF00117">
    <property type="entry name" value="GATase"/>
    <property type="match status" value="1"/>
</dbReference>
<gene>
    <name evidence="10 13" type="primary">hisH</name>
    <name evidence="13" type="ORF">JFN88_12095</name>
</gene>
<dbReference type="PANTHER" id="PTHR42701:SF1">
    <property type="entry name" value="IMIDAZOLE GLYCEROL PHOSPHATE SYNTHASE SUBUNIT HISH"/>
    <property type="match status" value="1"/>
</dbReference>
<evidence type="ECO:0000256" key="11">
    <source>
        <dbReference type="PIRSR" id="PIRSR000495-1"/>
    </source>
</evidence>
<accession>A0A934MPE9</accession>
<evidence type="ECO:0000313" key="14">
    <source>
        <dbReference type="Proteomes" id="UP000640274"/>
    </source>
</evidence>
<comment type="function">
    <text evidence="10">IGPS catalyzes the conversion of PRFAR and glutamine to IGP, AICAR and glutamate. The HisH subunit catalyzes the hydrolysis of glutamine to glutamate and ammonia as part of the synthesis of IGP and AICAR. The resulting ammonia molecule is channeled to the active site of HisF.</text>
</comment>
<dbReference type="EC" id="4.3.2.10" evidence="10"/>
<dbReference type="SUPFAM" id="SSF52317">
    <property type="entry name" value="Class I glutamine amidotransferase-like"/>
    <property type="match status" value="1"/>
</dbReference>
<dbReference type="EC" id="3.5.1.2" evidence="10"/>
<keyword evidence="10" id="KW-0963">Cytoplasm</keyword>
<dbReference type="Gene3D" id="3.40.50.880">
    <property type="match status" value="1"/>
</dbReference>
<feature type="active site" description="Nucleophile" evidence="10 11">
    <location>
        <position position="80"/>
    </location>
</feature>
<keyword evidence="7 10" id="KW-0456">Lyase</keyword>
<evidence type="ECO:0000256" key="5">
    <source>
        <dbReference type="ARBA" id="ARBA00022962"/>
    </source>
</evidence>
<dbReference type="CDD" id="cd01748">
    <property type="entry name" value="GATase1_IGP_Synthase"/>
    <property type="match status" value="1"/>
</dbReference>
<feature type="active site" evidence="10 11">
    <location>
        <position position="184"/>
    </location>
</feature>
<dbReference type="PANTHER" id="PTHR42701">
    <property type="entry name" value="IMIDAZOLE GLYCEROL PHOSPHATE SYNTHASE SUBUNIT HISH"/>
    <property type="match status" value="1"/>
</dbReference>
<proteinExistence type="inferred from homology"/>
<evidence type="ECO:0000256" key="4">
    <source>
        <dbReference type="ARBA" id="ARBA00022801"/>
    </source>
</evidence>
<dbReference type="Proteomes" id="UP000640274">
    <property type="component" value="Unassembled WGS sequence"/>
</dbReference>
<evidence type="ECO:0000256" key="10">
    <source>
        <dbReference type="HAMAP-Rule" id="MF_00278"/>
    </source>
</evidence>
<sequence>MITIIDYKAGNAPSVYNAIKSLNIDCKMASTSTEIEQASKIILPGVGSASETMSSLEEMDVIHLLNEMVLTKGVPFLGICVGLQVLFDHSEEGNVDCLGWIPGKVKKFSASQVRVPQMGWNSVTFQRSSALIQDVPENSYYYFVNSYYAAPENHSDVLGVTHYGLDFCSVVSHKNIHATQFHVEKSGNVGLQILKNFCLNGG</sequence>
<comment type="subunit">
    <text evidence="2 10">Heterodimer of HisH and HisF.</text>
</comment>
<dbReference type="AlphaFoldDB" id="A0A934MPE9"/>
<evidence type="ECO:0000256" key="6">
    <source>
        <dbReference type="ARBA" id="ARBA00023102"/>
    </source>
</evidence>
<dbReference type="InterPro" id="IPR029062">
    <property type="entry name" value="Class_I_gatase-like"/>
</dbReference>
<dbReference type="PIRSF" id="PIRSF000495">
    <property type="entry name" value="Amidotransf_hisH"/>
    <property type="match status" value="1"/>
</dbReference>
<name>A0A934MPE9_9BACL</name>
<dbReference type="GO" id="GO:0005737">
    <property type="term" value="C:cytoplasm"/>
    <property type="evidence" value="ECO:0007669"/>
    <property type="project" value="UniProtKB-SubCell"/>
</dbReference>
<keyword evidence="3 10" id="KW-0028">Amino-acid biosynthesis</keyword>
<comment type="subcellular location">
    <subcellularLocation>
        <location evidence="10">Cytoplasm</location>
    </subcellularLocation>
</comment>
<evidence type="ECO:0000256" key="3">
    <source>
        <dbReference type="ARBA" id="ARBA00022605"/>
    </source>
</evidence>
<dbReference type="GO" id="GO:0000107">
    <property type="term" value="F:imidazoleglycerol-phosphate synthase activity"/>
    <property type="evidence" value="ECO:0007669"/>
    <property type="project" value="UniProtKB-UniRule"/>
</dbReference>
<dbReference type="EMBL" id="JAELUP010000064">
    <property type="protein sequence ID" value="MBJ6362006.1"/>
    <property type="molecule type" value="Genomic_DNA"/>
</dbReference>
<comment type="catalytic activity">
    <reaction evidence="9 10">
        <text>L-glutamine + H2O = L-glutamate + NH4(+)</text>
        <dbReference type="Rhea" id="RHEA:15889"/>
        <dbReference type="ChEBI" id="CHEBI:15377"/>
        <dbReference type="ChEBI" id="CHEBI:28938"/>
        <dbReference type="ChEBI" id="CHEBI:29985"/>
        <dbReference type="ChEBI" id="CHEBI:58359"/>
        <dbReference type="EC" id="3.5.1.2"/>
    </reaction>
</comment>
<dbReference type="GO" id="GO:0000105">
    <property type="term" value="P:L-histidine biosynthetic process"/>
    <property type="evidence" value="ECO:0007669"/>
    <property type="project" value="UniProtKB-UniRule"/>
</dbReference>
<evidence type="ECO:0000259" key="12">
    <source>
        <dbReference type="Pfam" id="PF00117"/>
    </source>
</evidence>
<feature type="domain" description="Glutamine amidotransferase" evidence="12">
    <location>
        <begin position="4"/>
        <end position="199"/>
    </location>
</feature>
<comment type="catalytic activity">
    <reaction evidence="8 10">
        <text>5-[(5-phospho-1-deoxy-D-ribulos-1-ylimino)methylamino]-1-(5-phospho-beta-D-ribosyl)imidazole-4-carboxamide + L-glutamine = D-erythro-1-(imidazol-4-yl)glycerol 3-phosphate + 5-amino-1-(5-phospho-beta-D-ribosyl)imidazole-4-carboxamide + L-glutamate + H(+)</text>
        <dbReference type="Rhea" id="RHEA:24793"/>
        <dbReference type="ChEBI" id="CHEBI:15378"/>
        <dbReference type="ChEBI" id="CHEBI:29985"/>
        <dbReference type="ChEBI" id="CHEBI:58278"/>
        <dbReference type="ChEBI" id="CHEBI:58359"/>
        <dbReference type="ChEBI" id="CHEBI:58475"/>
        <dbReference type="ChEBI" id="CHEBI:58525"/>
        <dbReference type="EC" id="4.3.2.10"/>
    </reaction>
</comment>
<organism evidence="13 14">
    <name type="scientific">Paenibacillus roseus</name>
    <dbReference type="NCBI Taxonomy" id="2798579"/>
    <lineage>
        <taxon>Bacteria</taxon>
        <taxon>Bacillati</taxon>
        <taxon>Bacillota</taxon>
        <taxon>Bacilli</taxon>
        <taxon>Bacillales</taxon>
        <taxon>Paenibacillaceae</taxon>
        <taxon>Paenibacillus</taxon>
    </lineage>
</organism>
<dbReference type="InterPro" id="IPR017926">
    <property type="entry name" value="GATASE"/>
</dbReference>
<keyword evidence="5 10" id="KW-0315">Glutamine amidotransferase</keyword>
<dbReference type="HAMAP" id="MF_00278">
    <property type="entry name" value="HisH"/>
    <property type="match status" value="1"/>
</dbReference>
<dbReference type="RefSeq" id="WP_199019556.1">
    <property type="nucleotide sequence ID" value="NZ_JAELUP010000064.1"/>
</dbReference>
<dbReference type="GO" id="GO:0004359">
    <property type="term" value="F:glutaminase activity"/>
    <property type="evidence" value="ECO:0007669"/>
    <property type="project" value="UniProtKB-EC"/>
</dbReference>
<comment type="caution">
    <text evidence="13">The sequence shown here is derived from an EMBL/GenBank/DDBJ whole genome shotgun (WGS) entry which is preliminary data.</text>
</comment>
<evidence type="ECO:0000256" key="2">
    <source>
        <dbReference type="ARBA" id="ARBA00011152"/>
    </source>
</evidence>
<protein>
    <recommendedName>
        <fullName evidence="10">Imidazole glycerol phosphate synthase subunit HisH</fullName>
        <ecNumber evidence="10">4.3.2.10</ecNumber>
    </recommendedName>
    <alternativeName>
        <fullName evidence="10">IGP synthase glutaminase subunit</fullName>
        <ecNumber evidence="10">3.5.1.2</ecNumber>
    </alternativeName>
    <alternativeName>
        <fullName evidence="10">IGP synthase subunit HisH</fullName>
    </alternativeName>
    <alternativeName>
        <fullName evidence="10">ImGP synthase subunit HisH</fullName>
        <shortName evidence="10">IGPS subunit HisH</shortName>
    </alternativeName>
</protein>
<dbReference type="GO" id="GO:0016829">
    <property type="term" value="F:lyase activity"/>
    <property type="evidence" value="ECO:0007669"/>
    <property type="project" value="UniProtKB-KW"/>
</dbReference>
<evidence type="ECO:0000313" key="13">
    <source>
        <dbReference type="EMBL" id="MBJ6362006.1"/>
    </source>
</evidence>
<feature type="active site" evidence="10 11">
    <location>
        <position position="182"/>
    </location>
</feature>